<feature type="transmembrane region" description="Helical" evidence="6">
    <location>
        <begin position="277"/>
        <end position="294"/>
    </location>
</feature>
<evidence type="ECO:0000256" key="4">
    <source>
        <dbReference type="ARBA" id="ARBA00022989"/>
    </source>
</evidence>
<feature type="transmembrane region" description="Helical" evidence="6">
    <location>
        <begin position="158"/>
        <end position="182"/>
    </location>
</feature>
<evidence type="ECO:0000256" key="3">
    <source>
        <dbReference type="ARBA" id="ARBA00022692"/>
    </source>
</evidence>
<evidence type="ECO:0000259" key="8">
    <source>
        <dbReference type="Pfam" id="PF13726"/>
    </source>
</evidence>
<feature type="transmembrane region" description="Helical" evidence="6">
    <location>
        <begin position="82"/>
        <end position="102"/>
    </location>
</feature>
<evidence type="ECO:0000256" key="5">
    <source>
        <dbReference type="ARBA" id="ARBA00023136"/>
    </source>
</evidence>
<dbReference type="Pfam" id="PF13726">
    <property type="entry name" value="Na_H_antiport_2"/>
    <property type="match status" value="1"/>
</dbReference>
<gene>
    <name evidence="9" type="ORF">CCON33237_1842</name>
</gene>
<feature type="transmembrane region" description="Helical" evidence="6">
    <location>
        <begin position="114"/>
        <end position="146"/>
    </location>
</feature>
<keyword evidence="4 6" id="KW-1133">Transmembrane helix</keyword>
<dbReference type="GO" id="GO:0005886">
    <property type="term" value="C:plasma membrane"/>
    <property type="evidence" value="ECO:0007669"/>
    <property type="project" value="UniProtKB-SubCell"/>
</dbReference>
<protein>
    <submittedName>
        <fullName evidence="9">Na+/H+ antiporter family protein</fullName>
    </submittedName>
</protein>
<comment type="subcellular location">
    <subcellularLocation>
        <location evidence="1">Cell membrane</location>
        <topology evidence="1">Multi-pass membrane protein</topology>
    </subcellularLocation>
</comment>
<name>A0A0M5TIB8_9BACT</name>
<keyword evidence="2" id="KW-1003">Cell membrane</keyword>
<feature type="domain" description="Putative Na+/H+ antiporter N-terminal" evidence="8">
    <location>
        <begin position="5"/>
        <end position="108"/>
    </location>
</feature>
<dbReference type="RefSeq" id="WP_054197347.1">
    <property type="nucleotide sequence ID" value="NZ_CABMKQ010000046.1"/>
</dbReference>
<dbReference type="GeneID" id="28663519"/>
<dbReference type="InterPro" id="IPR052576">
    <property type="entry name" value="AA_Transporter-Related"/>
</dbReference>
<feature type="transmembrane region" description="Helical" evidence="6">
    <location>
        <begin position="202"/>
        <end position="224"/>
    </location>
</feature>
<feature type="transmembrane region" description="Helical" evidence="6">
    <location>
        <begin position="376"/>
        <end position="401"/>
    </location>
</feature>
<feature type="transmembrane region" description="Helical" evidence="6">
    <location>
        <begin position="6"/>
        <end position="39"/>
    </location>
</feature>
<evidence type="ECO:0000256" key="2">
    <source>
        <dbReference type="ARBA" id="ARBA00022475"/>
    </source>
</evidence>
<dbReference type="PATRIC" id="fig|199.248.peg.1900"/>
<sequence>MLIFNPVVFSILVMTILCLLRFNILLSILISALVAGVMYKHGFSGFESGIINGIDSLFTALKETTQSLISGMQGNLETSLSYILLGALAAAIANTNLTAILINALSKFLSSNKVIFILTIAFIACLSQNLIPVHIAFIPILIPPLLAIMNKMGIDRRAVACALTFGLQAPYVSLSVGFGLLFHNILKKELANNGITTSISDISSVMWIGGASMLIGLILAILFYGKKRVYKTSKFEKEELDEIERAKSLEMTKKEWAVLAGAVVAFVVQIYTSLLPLGALLGLLVMVVFGGIEYKKVDKIMDNGLAMMGFIAFIMLVAAGYGTILRESGGIDELVKYASLVSGGKIGGAFLMLLIGLLVTMGIGTSFGTIPILASIYVPLCISLGFGVPAIILLVGIAAALGDAGSPASDSTLGPTSGLNADNEHNHIYDTCVPTFVFFNIPLIIGGIVGAMILG</sequence>
<dbReference type="EMBL" id="CP012541">
    <property type="protein sequence ID" value="ALF48475.1"/>
    <property type="molecule type" value="Genomic_DNA"/>
</dbReference>
<dbReference type="InterPro" id="IPR032813">
    <property type="entry name" value="Na_H_antiport_N"/>
</dbReference>
<feature type="transmembrane region" description="Helical" evidence="6">
    <location>
        <begin position="346"/>
        <end position="364"/>
    </location>
</feature>
<evidence type="ECO:0000259" key="7">
    <source>
        <dbReference type="Pfam" id="PF03553"/>
    </source>
</evidence>
<reference evidence="10" key="1">
    <citation type="submission" date="2015-08" db="EMBL/GenBank/DDBJ databases">
        <title>Comparative genomics of the Campylobacter concisus group.</title>
        <authorList>
            <person name="Miller W.G."/>
            <person name="Yee E."/>
            <person name="Chapman M.H."/>
            <person name="Huynh S."/>
            <person name="Bono J.L."/>
            <person name="On S.L.W."/>
            <person name="St Leger J."/>
            <person name="Foster G."/>
            <person name="Parker C.T."/>
        </authorList>
    </citation>
    <scope>NUCLEOTIDE SEQUENCE [LARGE SCALE GENOMIC DNA]</scope>
    <source>
        <strain evidence="10">ATCC 33237</strain>
    </source>
</reference>
<dbReference type="InterPro" id="IPR018461">
    <property type="entry name" value="Na/H_Antiport_NhaC-like_C"/>
</dbReference>
<evidence type="ECO:0000313" key="10">
    <source>
        <dbReference type="Proteomes" id="UP000066049"/>
    </source>
</evidence>
<dbReference type="AlphaFoldDB" id="A0A0M5TIB8"/>
<dbReference type="PANTHER" id="PTHR37821:SF1">
    <property type="entry name" value="AMINO ACID TRANSPORTER YUIF-RELATED"/>
    <property type="match status" value="1"/>
</dbReference>
<proteinExistence type="predicted"/>
<dbReference type="PANTHER" id="PTHR37821">
    <property type="entry name" value="AMINO ACID TRANSPORTER YUIF-RELATED"/>
    <property type="match status" value="1"/>
</dbReference>
<evidence type="ECO:0000313" key="9">
    <source>
        <dbReference type="EMBL" id="ALF48475.1"/>
    </source>
</evidence>
<dbReference type="Pfam" id="PF03553">
    <property type="entry name" value="Na_H_antiporter"/>
    <property type="match status" value="1"/>
</dbReference>
<accession>A0A0M5TIB8</accession>
<evidence type="ECO:0000256" key="1">
    <source>
        <dbReference type="ARBA" id="ARBA00004651"/>
    </source>
</evidence>
<feature type="transmembrane region" description="Helical" evidence="6">
    <location>
        <begin position="306"/>
        <end position="326"/>
    </location>
</feature>
<organism evidence="9 10">
    <name type="scientific">Campylobacter concisus</name>
    <dbReference type="NCBI Taxonomy" id="199"/>
    <lineage>
        <taxon>Bacteria</taxon>
        <taxon>Pseudomonadati</taxon>
        <taxon>Campylobacterota</taxon>
        <taxon>Epsilonproteobacteria</taxon>
        <taxon>Campylobacterales</taxon>
        <taxon>Campylobacteraceae</taxon>
        <taxon>Campylobacter</taxon>
    </lineage>
</organism>
<dbReference type="Proteomes" id="UP000066049">
    <property type="component" value="Chromosome"/>
</dbReference>
<feature type="domain" description="Na+/H+ antiporter NhaC-like C-terminal" evidence="7">
    <location>
        <begin position="163"/>
        <end position="447"/>
    </location>
</feature>
<evidence type="ECO:0000256" key="6">
    <source>
        <dbReference type="SAM" id="Phobius"/>
    </source>
</evidence>
<keyword evidence="5 6" id="KW-0472">Membrane</keyword>
<keyword evidence="3 6" id="KW-0812">Transmembrane</keyword>
<feature type="transmembrane region" description="Helical" evidence="6">
    <location>
        <begin position="436"/>
        <end position="454"/>
    </location>
</feature>
<dbReference type="KEGG" id="ccoc:CCON33237_1842"/>